<evidence type="ECO:0000256" key="3">
    <source>
        <dbReference type="ARBA" id="ARBA00022833"/>
    </source>
</evidence>
<dbReference type="Pfam" id="PF16158">
    <property type="entry name" value="N_BRCA1_IG"/>
    <property type="match status" value="1"/>
</dbReference>
<dbReference type="Gene3D" id="1.10.8.10">
    <property type="entry name" value="DNA helicase RuvA subunit, C-terminal domain"/>
    <property type="match status" value="2"/>
</dbReference>
<evidence type="ECO:0000313" key="8">
    <source>
        <dbReference type="EMBL" id="KAF3338025.1"/>
    </source>
</evidence>
<feature type="compositionally biased region" description="Low complexity" evidence="5">
    <location>
        <begin position="95"/>
        <end position="108"/>
    </location>
</feature>
<evidence type="ECO:0000313" key="9">
    <source>
        <dbReference type="Proteomes" id="UP000623129"/>
    </source>
</evidence>
<evidence type="ECO:0000256" key="1">
    <source>
        <dbReference type="ARBA" id="ARBA00022723"/>
    </source>
</evidence>
<dbReference type="SUPFAM" id="SSF54277">
    <property type="entry name" value="CAD &amp; PB1 domains"/>
    <property type="match status" value="1"/>
</dbReference>
<dbReference type="Gene3D" id="3.10.20.90">
    <property type="entry name" value="Phosphatidylinositol 3-kinase Catalytic Subunit, Chain A, domain 1"/>
    <property type="match status" value="1"/>
</dbReference>
<dbReference type="CDD" id="cd14319">
    <property type="entry name" value="UBA_NBR1"/>
    <property type="match status" value="1"/>
</dbReference>
<keyword evidence="1" id="KW-0479">Metal-binding</keyword>
<dbReference type="InterPro" id="IPR056893">
    <property type="entry name" value="UBA_Nbr1_C"/>
</dbReference>
<keyword evidence="3" id="KW-0862">Zinc</keyword>
<feature type="compositionally biased region" description="Pro residues" evidence="5">
    <location>
        <begin position="319"/>
        <end position="336"/>
    </location>
</feature>
<dbReference type="SUPFAM" id="SSF57850">
    <property type="entry name" value="RING/U-box"/>
    <property type="match status" value="1"/>
</dbReference>
<dbReference type="Pfam" id="PF00569">
    <property type="entry name" value="ZZ"/>
    <property type="match status" value="1"/>
</dbReference>
<feature type="compositionally biased region" description="Basic and acidic residues" evidence="5">
    <location>
        <begin position="241"/>
        <end position="251"/>
    </location>
</feature>
<evidence type="ECO:0000259" key="7">
    <source>
        <dbReference type="PROSITE" id="PS51745"/>
    </source>
</evidence>
<protein>
    <recommendedName>
        <fullName evidence="10">NBR1-like protein</fullName>
    </recommendedName>
</protein>
<evidence type="ECO:0008006" key="10">
    <source>
        <dbReference type="Google" id="ProtNLM"/>
    </source>
</evidence>
<dbReference type="Proteomes" id="UP000623129">
    <property type="component" value="Unassembled WGS sequence"/>
</dbReference>
<dbReference type="InterPro" id="IPR053793">
    <property type="entry name" value="PB1-like"/>
</dbReference>
<feature type="region of interest" description="Disordered" evidence="5">
    <location>
        <begin position="626"/>
        <end position="656"/>
    </location>
</feature>
<dbReference type="PANTHER" id="PTHR20930:SF0">
    <property type="entry name" value="PROTEIN ILRUN"/>
    <property type="match status" value="1"/>
</dbReference>
<proteinExistence type="predicted"/>
<gene>
    <name evidence="8" type="ORF">FCM35_KLT18612</name>
</gene>
<dbReference type="Pfam" id="PF00564">
    <property type="entry name" value="PB1"/>
    <property type="match status" value="1"/>
</dbReference>
<feature type="region of interest" description="Disordered" evidence="5">
    <location>
        <begin position="319"/>
        <end position="359"/>
    </location>
</feature>
<organism evidence="8 9">
    <name type="scientific">Carex littledalei</name>
    <dbReference type="NCBI Taxonomy" id="544730"/>
    <lineage>
        <taxon>Eukaryota</taxon>
        <taxon>Viridiplantae</taxon>
        <taxon>Streptophyta</taxon>
        <taxon>Embryophyta</taxon>
        <taxon>Tracheophyta</taxon>
        <taxon>Spermatophyta</taxon>
        <taxon>Magnoliopsida</taxon>
        <taxon>Liliopsida</taxon>
        <taxon>Poales</taxon>
        <taxon>Cyperaceae</taxon>
        <taxon>Cyperoideae</taxon>
        <taxon>Cariceae</taxon>
        <taxon>Carex</taxon>
        <taxon>Carex subgen. Euthyceras</taxon>
    </lineage>
</organism>
<dbReference type="InterPro" id="IPR013783">
    <property type="entry name" value="Ig-like_fold"/>
</dbReference>
<dbReference type="PROSITE" id="PS50135">
    <property type="entry name" value="ZF_ZZ_2"/>
    <property type="match status" value="1"/>
</dbReference>
<keyword evidence="9" id="KW-1185">Reference proteome</keyword>
<sequence length="761" mass="83025">MDSQHDLVIKVKYGDSLKRFTASVTGNILDVNIAKLSEKIILAFNLNPSADFILTYTDVDGDTVMLDGDEDLRDAAINQKLNPLRINVQLRSQSNAAPAAEPKPNATNSIRPTSLDGLNQIRSSVEEALRSLPQPLNRMFSKVSEDILGEAVASQSPVLTEMLNALSKLTVSQAAQPANVPSGSSLRSASGAKETAPRTSANATKIKMCFPSERSKEPKVVHVSDKGGTSGIPNTNSCEKGAGDKNDADKKTAHEMQRKGKAVLQSPSQKGSFCGPQPAPLPPMPHGPTFLQTGPFCGPQPILPPHMLHGPHHPPFPFPPFLPFNAPPPPPPPRPQAPDSVANSVNGNGNAPSSDIPPYPSRFFPAGHPYRKADGYDSMFQACHKGIVCDACDVTPIVGPRYKSIVKDDYDLCAACFACFGKEAEYTKIDMPVPRMARDFKTHSKFNVPPPHCPVRGPKMRSKLESRFIQDITIPDGTVMAPSTPFTKIWRMRNNGSSFWPFGTRLVWVGGDQLATRISFQLEIPVNGLPLDEEIDIAVDFCAPGRAGRYLSYWRLVSPSGHKFGQRVWVLFQVEQPDNTEQDIKSAINLNLLPENGTDVEMTEVQDTSETSVNGPTINETQVPVIDPETTANGPNPSDRPAVSRPLIDLSPTPTPSAVACADPSVPVLEVPEYNEDVLLNELEKMGFKQIDLNKEVLRLNKYDLEQSVDDLCGISEWDPLLEELKEMGFNNKEMNKKLLVKNGGSIKRVVMDLIAGEKAE</sequence>
<evidence type="ECO:0000256" key="4">
    <source>
        <dbReference type="PROSITE-ProRule" id="PRU00228"/>
    </source>
</evidence>
<evidence type="ECO:0000256" key="2">
    <source>
        <dbReference type="ARBA" id="ARBA00022771"/>
    </source>
</evidence>
<feature type="region of interest" description="Disordered" evidence="5">
    <location>
        <begin position="94"/>
        <end position="115"/>
    </location>
</feature>
<accession>A0A833VQY7</accession>
<dbReference type="InterPro" id="IPR000270">
    <property type="entry name" value="PB1_dom"/>
</dbReference>
<feature type="compositionally biased region" description="Polar residues" evidence="5">
    <location>
        <begin position="341"/>
        <end position="353"/>
    </location>
</feature>
<dbReference type="EMBL" id="SWLB01000006">
    <property type="protein sequence ID" value="KAF3338025.1"/>
    <property type="molecule type" value="Genomic_DNA"/>
</dbReference>
<feature type="domain" description="PB1" evidence="7">
    <location>
        <begin position="6"/>
        <end position="91"/>
    </location>
</feature>
<dbReference type="CDD" id="cd14947">
    <property type="entry name" value="NBR1_like"/>
    <property type="match status" value="1"/>
</dbReference>
<feature type="compositionally biased region" description="Polar residues" evidence="5">
    <location>
        <begin position="175"/>
        <end position="188"/>
    </location>
</feature>
<name>A0A833VQY7_9POAL</name>
<dbReference type="InterPro" id="IPR032350">
    <property type="entry name" value="Nbr1_FW"/>
</dbReference>
<evidence type="ECO:0000259" key="6">
    <source>
        <dbReference type="PROSITE" id="PS50135"/>
    </source>
</evidence>
<dbReference type="InterPro" id="IPR000433">
    <property type="entry name" value="Znf_ZZ"/>
</dbReference>
<feature type="domain" description="ZZ-type" evidence="6">
    <location>
        <begin position="384"/>
        <end position="434"/>
    </location>
</feature>
<dbReference type="PANTHER" id="PTHR20930">
    <property type="entry name" value="OVARIAN CARCINOMA ANTIGEN CA125-RELATED"/>
    <property type="match status" value="1"/>
</dbReference>
<dbReference type="InterPro" id="IPR043145">
    <property type="entry name" value="Znf_ZZ_sf"/>
</dbReference>
<dbReference type="Gene3D" id="2.60.40.10">
    <property type="entry name" value="Immunoglobulins"/>
    <property type="match status" value="1"/>
</dbReference>
<reference evidence="8" key="1">
    <citation type="submission" date="2020-01" db="EMBL/GenBank/DDBJ databases">
        <title>Genome sequence of Kobresia littledalei, the first chromosome-level genome in the family Cyperaceae.</title>
        <authorList>
            <person name="Qu G."/>
        </authorList>
    </citation>
    <scope>NUCLEOTIDE SEQUENCE</scope>
    <source>
        <strain evidence="8">C.B.Clarke</strain>
        <tissue evidence="8">Leaf</tissue>
    </source>
</reference>
<dbReference type="Pfam" id="PF24932">
    <property type="entry name" value="UBA_NBR1_C"/>
    <property type="match status" value="2"/>
</dbReference>
<keyword evidence="2 4" id="KW-0863">Zinc-finger</keyword>
<dbReference type="OrthoDB" id="661148at2759"/>
<feature type="compositionally biased region" description="Basic and acidic residues" evidence="5">
    <location>
        <begin position="213"/>
        <end position="225"/>
    </location>
</feature>
<dbReference type="SUPFAM" id="SSF46934">
    <property type="entry name" value="UBA-like"/>
    <property type="match status" value="1"/>
</dbReference>
<dbReference type="SMART" id="SM00291">
    <property type="entry name" value="ZnF_ZZ"/>
    <property type="match status" value="1"/>
</dbReference>
<dbReference type="InterPro" id="IPR009060">
    <property type="entry name" value="UBA-like_sf"/>
</dbReference>
<comment type="caution">
    <text evidence="8">The sequence shown here is derived from an EMBL/GenBank/DDBJ whole genome shotgun (WGS) entry which is preliminary data.</text>
</comment>
<dbReference type="AlphaFoldDB" id="A0A833VQY7"/>
<dbReference type="PROSITE" id="PS51745">
    <property type="entry name" value="PB1"/>
    <property type="match status" value="1"/>
</dbReference>
<evidence type="ECO:0000256" key="5">
    <source>
        <dbReference type="SAM" id="MobiDB-lite"/>
    </source>
</evidence>
<dbReference type="GO" id="GO:0008270">
    <property type="term" value="F:zinc ion binding"/>
    <property type="evidence" value="ECO:0007669"/>
    <property type="project" value="UniProtKB-KW"/>
</dbReference>
<dbReference type="Gene3D" id="3.30.60.90">
    <property type="match status" value="1"/>
</dbReference>
<feature type="region of interest" description="Disordered" evidence="5">
    <location>
        <begin position="175"/>
        <end position="251"/>
    </location>
</feature>